<sequence length="280" mass="29348">MMKQRYKDPSAPSTATPEIAEACGSRRVRYRVTAHQPPAAESIAGSTAASVFEAARAALLPEGYPGSVRPEYIRFQVYDTIQAACSYLRAILSTGAILKASGVGEAAASPMAAAVAWVLRDGFGMCGSLLFASLVGVGFDENVKEWRLFADLINDVGLTLNMLAPMAGERFFLVAALGSTCTSICGMVAGATRASITAHFALSGNLADVSAKEGAQETAVTLVGLLVGSYLFAPLVGESAPAVWTAFALLTALHVYANWQGVGCLALLWLNRHRAVLASR</sequence>
<accession>A0A0D3IA79</accession>
<dbReference type="OMA" id="HQARNAN"/>
<reference evidence="9" key="1">
    <citation type="journal article" date="2013" name="Nature">
        <title>Pan genome of the phytoplankton Emiliania underpins its global distribution.</title>
        <authorList>
            <person name="Read B.A."/>
            <person name="Kegel J."/>
            <person name="Klute M.J."/>
            <person name="Kuo A."/>
            <person name="Lefebvre S.C."/>
            <person name="Maumus F."/>
            <person name="Mayer C."/>
            <person name="Miller J."/>
            <person name="Monier A."/>
            <person name="Salamov A."/>
            <person name="Young J."/>
            <person name="Aguilar M."/>
            <person name="Claverie J.M."/>
            <person name="Frickenhaus S."/>
            <person name="Gonzalez K."/>
            <person name="Herman E.K."/>
            <person name="Lin Y.C."/>
            <person name="Napier J."/>
            <person name="Ogata H."/>
            <person name="Sarno A.F."/>
            <person name="Shmutz J."/>
            <person name="Schroeder D."/>
            <person name="de Vargas C."/>
            <person name="Verret F."/>
            <person name="von Dassow P."/>
            <person name="Valentin K."/>
            <person name="Van de Peer Y."/>
            <person name="Wheeler G."/>
            <person name="Dacks J.B."/>
            <person name="Delwiche C.F."/>
            <person name="Dyhrman S.T."/>
            <person name="Glockner G."/>
            <person name="John U."/>
            <person name="Richards T."/>
            <person name="Worden A.Z."/>
            <person name="Zhang X."/>
            <person name="Grigoriev I.V."/>
            <person name="Allen A.E."/>
            <person name="Bidle K."/>
            <person name="Borodovsky M."/>
            <person name="Bowler C."/>
            <person name="Brownlee C."/>
            <person name="Cock J.M."/>
            <person name="Elias M."/>
            <person name="Gladyshev V.N."/>
            <person name="Groth M."/>
            <person name="Guda C."/>
            <person name="Hadaegh A."/>
            <person name="Iglesias-Rodriguez M.D."/>
            <person name="Jenkins J."/>
            <person name="Jones B.M."/>
            <person name="Lawson T."/>
            <person name="Leese F."/>
            <person name="Lindquist E."/>
            <person name="Lobanov A."/>
            <person name="Lomsadze A."/>
            <person name="Malik S.B."/>
            <person name="Marsh M.E."/>
            <person name="Mackinder L."/>
            <person name="Mock T."/>
            <person name="Mueller-Roeber B."/>
            <person name="Pagarete A."/>
            <person name="Parker M."/>
            <person name="Probert I."/>
            <person name="Quesneville H."/>
            <person name="Raines C."/>
            <person name="Rensing S.A."/>
            <person name="Riano-Pachon D.M."/>
            <person name="Richier S."/>
            <person name="Rokitta S."/>
            <person name="Shiraiwa Y."/>
            <person name="Soanes D.M."/>
            <person name="van der Giezen M."/>
            <person name="Wahlund T.M."/>
            <person name="Williams B."/>
            <person name="Wilson W."/>
            <person name="Wolfe G."/>
            <person name="Wurch L.L."/>
        </authorList>
    </citation>
    <scope>NUCLEOTIDE SEQUENCE</scope>
</reference>
<keyword evidence="4 6" id="KW-1133">Transmembrane helix</keyword>
<dbReference type="RefSeq" id="XP_005760593.1">
    <property type="nucleotide sequence ID" value="XM_005760536.1"/>
</dbReference>
<feature type="transmembrane region" description="Helical" evidence="6">
    <location>
        <begin position="243"/>
        <end position="270"/>
    </location>
</feature>
<dbReference type="InterPro" id="IPR006968">
    <property type="entry name" value="RUS_fam"/>
</dbReference>
<evidence type="ECO:0000313" key="9">
    <source>
        <dbReference type="Proteomes" id="UP000013827"/>
    </source>
</evidence>
<protein>
    <recommendedName>
        <fullName evidence="7">Protein root UVB sensitive/RUS domain-containing protein</fullName>
    </recommendedName>
</protein>
<proteinExistence type="inferred from homology"/>
<comment type="subcellular location">
    <subcellularLocation>
        <location evidence="1">Membrane</location>
    </subcellularLocation>
</comment>
<dbReference type="RefSeq" id="XP_005771386.1">
    <property type="nucleotide sequence ID" value="XM_005771329.1"/>
</dbReference>
<keyword evidence="3 6" id="KW-0812">Transmembrane</keyword>
<dbReference type="GeneID" id="17254283"/>
<dbReference type="AlphaFoldDB" id="A0A0D3IA79"/>
<evidence type="ECO:0000256" key="5">
    <source>
        <dbReference type="ARBA" id="ARBA00023136"/>
    </source>
</evidence>
<dbReference type="HOGENOM" id="CLU_015325_4_1_1"/>
<dbReference type="PaxDb" id="2903-EOD08164"/>
<evidence type="ECO:0000256" key="1">
    <source>
        <dbReference type="ARBA" id="ARBA00004370"/>
    </source>
</evidence>
<dbReference type="EnsemblProtists" id="EOD08164">
    <property type="protein sequence ID" value="EOD08164"/>
    <property type="gene ID" value="EMIHUDRAFT_438396"/>
</dbReference>
<feature type="transmembrane region" description="Helical" evidence="6">
    <location>
        <begin position="219"/>
        <end position="237"/>
    </location>
</feature>
<evidence type="ECO:0000256" key="6">
    <source>
        <dbReference type="SAM" id="Phobius"/>
    </source>
</evidence>
<organism evidence="8 9">
    <name type="scientific">Emiliania huxleyi (strain CCMP1516)</name>
    <dbReference type="NCBI Taxonomy" id="280463"/>
    <lineage>
        <taxon>Eukaryota</taxon>
        <taxon>Haptista</taxon>
        <taxon>Haptophyta</taxon>
        <taxon>Prymnesiophyceae</taxon>
        <taxon>Isochrysidales</taxon>
        <taxon>Noelaerhabdaceae</taxon>
        <taxon>Emiliania</taxon>
    </lineage>
</organism>
<evidence type="ECO:0000256" key="4">
    <source>
        <dbReference type="ARBA" id="ARBA00022989"/>
    </source>
</evidence>
<evidence type="ECO:0000256" key="3">
    <source>
        <dbReference type="ARBA" id="ARBA00022692"/>
    </source>
</evidence>
<keyword evidence="5 6" id="KW-0472">Membrane</keyword>
<feature type="domain" description="Protein root UVB sensitive/RUS" evidence="7">
    <location>
        <begin position="48"/>
        <end position="277"/>
    </location>
</feature>
<dbReference type="eggNOG" id="KOG4249">
    <property type="taxonomic scope" value="Eukaryota"/>
</dbReference>
<dbReference type="PANTHER" id="PTHR12770">
    <property type="entry name" value="RUS1 FAMILY PROTEIN C16ORF58"/>
    <property type="match status" value="1"/>
</dbReference>
<evidence type="ECO:0000313" key="8">
    <source>
        <dbReference type="EnsemblProtists" id="EOD08164"/>
    </source>
</evidence>
<evidence type="ECO:0000256" key="2">
    <source>
        <dbReference type="ARBA" id="ARBA00007558"/>
    </source>
</evidence>
<dbReference type="KEGG" id="ehx:EMIHUDRAFT_438396"/>
<dbReference type="GO" id="GO:0016020">
    <property type="term" value="C:membrane"/>
    <property type="evidence" value="ECO:0007669"/>
    <property type="project" value="UniProtKB-SubCell"/>
</dbReference>
<dbReference type="GeneID" id="17264503"/>
<dbReference type="Pfam" id="PF04884">
    <property type="entry name" value="UVB_sens_prot"/>
    <property type="match status" value="1"/>
</dbReference>
<keyword evidence="9" id="KW-1185">Reference proteome</keyword>
<dbReference type="KEGG" id="ehx:EMIHUDRAFT_445068"/>
<dbReference type="PANTHER" id="PTHR12770:SF31">
    <property type="entry name" value="RUS FAMILY MEMBER 1"/>
    <property type="match status" value="1"/>
</dbReference>
<evidence type="ECO:0000259" key="7">
    <source>
        <dbReference type="Pfam" id="PF04884"/>
    </source>
</evidence>
<reference evidence="8" key="2">
    <citation type="submission" date="2024-10" db="UniProtKB">
        <authorList>
            <consortium name="EnsemblProtists"/>
        </authorList>
    </citation>
    <scope>IDENTIFICATION</scope>
</reference>
<comment type="similarity">
    <text evidence="2">Belongs to the RUS1 family.</text>
</comment>
<dbReference type="EnsemblProtists" id="EOD18957">
    <property type="protein sequence ID" value="EOD18957"/>
    <property type="gene ID" value="EMIHUDRAFT_445068"/>
</dbReference>
<dbReference type="Proteomes" id="UP000013827">
    <property type="component" value="Unassembled WGS sequence"/>
</dbReference>
<dbReference type="InterPro" id="IPR054549">
    <property type="entry name" value="UVB_sens_RUS_dom"/>
</dbReference>
<name>A0A0D3IA79_EMIH1</name>